<keyword evidence="2 3" id="KW-0539">Nucleus</keyword>
<feature type="DNA-binding region" description="HMG box" evidence="3">
    <location>
        <begin position="110"/>
        <end position="178"/>
    </location>
</feature>
<dbReference type="GO" id="GO:0005634">
    <property type="term" value="C:nucleus"/>
    <property type="evidence" value="ECO:0007669"/>
    <property type="project" value="UniProtKB-UniRule"/>
</dbReference>
<accession>A0A511K7G7</accession>
<sequence length="279" mass="30833">MAHHNIQLDPQLVMSDAKHHVIAALQHVGNLHKELAKAHRNANDAIHTYAQSLDHADNPLAILATFPAIFEGVGAVDKKGKAVKAEGDAAGTKRKRAPAKEKKEKDPNAPKRPPSAYIEYQNSVREDFRKQYSDLPYSEVLKKIGQMWQSMTDAEKKSWQNITEEKKSQYMKAKELYESTGEGLAAAAAAAEKKEPKKRKTKATAAAEPEDIPVEDVSNKKKKAASPSKKVESESESDDDEDSDSDEAESSEEESSEEEPTPPKKQKGGDKHKSKKSKH</sequence>
<name>A0A511K7G7_RHOTO</name>
<dbReference type="InterPro" id="IPR051965">
    <property type="entry name" value="ChromReg_NeuronalGeneExpr"/>
</dbReference>
<feature type="domain" description="HMG box" evidence="5">
    <location>
        <begin position="110"/>
        <end position="178"/>
    </location>
</feature>
<proteinExistence type="predicted"/>
<feature type="compositionally biased region" description="Basic residues" evidence="4">
    <location>
        <begin position="264"/>
        <end position="279"/>
    </location>
</feature>
<feature type="region of interest" description="Disordered" evidence="4">
    <location>
        <begin position="81"/>
        <end position="115"/>
    </location>
</feature>
<evidence type="ECO:0000256" key="4">
    <source>
        <dbReference type="SAM" id="MobiDB-lite"/>
    </source>
</evidence>
<dbReference type="SUPFAM" id="SSF47095">
    <property type="entry name" value="HMG-box"/>
    <property type="match status" value="1"/>
</dbReference>
<dbReference type="InterPro" id="IPR009071">
    <property type="entry name" value="HMG_box_dom"/>
</dbReference>
<evidence type="ECO:0000256" key="1">
    <source>
        <dbReference type="ARBA" id="ARBA00023125"/>
    </source>
</evidence>
<keyword evidence="1 3" id="KW-0238">DNA-binding</keyword>
<evidence type="ECO:0000256" key="2">
    <source>
        <dbReference type="ARBA" id="ARBA00023242"/>
    </source>
</evidence>
<dbReference type="OrthoDB" id="1919336at2759"/>
<dbReference type="GO" id="GO:0003677">
    <property type="term" value="F:DNA binding"/>
    <property type="evidence" value="ECO:0007669"/>
    <property type="project" value="UniProtKB-UniRule"/>
</dbReference>
<dbReference type="Gene3D" id="1.10.30.10">
    <property type="entry name" value="High mobility group box domain"/>
    <property type="match status" value="1"/>
</dbReference>
<protein>
    <submittedName>
        <fullName evidence="6">Hmg20b-like protein</fullName>
    </submittedName>
</protein>
<dbReference type="Proteomes" id="UP000321518">
    <property type="component" value="Unassembled WGS sequence"/>
</dbReference>
<dbReference type="SMART" id="SM00398">
    <property type="entry name" value="HMG"/>
    <property type="match status" value="1"/>
</dbReference>
<dbReference type="EMBL" id="BJWK01000001">
    <property type="protein sequence ID" value="GEM06291.1"/>
    <property type="molecule type" value="Genomic_DNA"/>
</dbReference>
<evidence type="ECO:0000313" key="7">
    <source>
        <dbReference type="Proteomes" id="UP000321518"/>
    </source>
</evidence>
<organism evidence="6 7">
    <name type="scientific">Rhodotorula toruloides</name>
    <name type="common">Yeast</name>
    <name type="synonym">Rhodosporidium toruloides</name>
    <dbReference type="NCBI Taxonomy" id="5286"/>
    <lineage>
        <taxon>Eukaryota</taxon>
        <taxon>Fungi</taxon>
        <taxon>Dikarya</taxon>
        <taxon>Basidiomycota</taxon>
        <taxon>Pucciniomycotina</taxon>
        <taxon>Microbotryomycetes</taxon>
        <taxon>Sporidiobolales</taxon>
        <taxon>Sporidiobolaceae</taxon>
        <taxon>Rhodotorula</taxon>
    </lineage>
</organism>
<comment type="caution">
    <text evidence="6">The sequence shown here is derived from an EMBL/GenBank/DDBJ whole genome shotgun (WGS) entry which is preliminary data.</text>
</comment>
<feature type="region of interest" description="Disordered" evidence="4">
    <location>
        <begin position="179"/>
        <end position="279"/>
    </location>
</feature>
<dbReference type="Pfam" id="PF00505">
    <property type="entry name" value="HMG_box"/>
    <property type="match status" value="1"/>
</dbReference>
<dbReference type="PANTHER" id="PTHR46040:SF3">
    <property type="entry name" value="HIGH MOBILITY GROUP PROTEIN 2"/>
    <property type="match status" value="1"/>
</dbReference>
<dbReference type="PANTHER" id="PTHR46040">
    <property type="entry name" value="HIGH MOBILITY GROUP PROTEIN 2"/>
    <property type="match status" value="1"/>
</dbReference>
<dbReference type="GO" id="GO:0010468">
    <property type="term" value="P:regulation of gene expression"/>
    <property type="evidence" value="ECO:0007669"/>
    <property type="project" value="TreeGrafter"/>
</dbReference>
<dbReference type="AlphaFoldDB" id="A0A511K7G7"/>
<evidence type="ECO:0000256" key="3">
    <source>
        <dbReference type="PROSITE-ProRule" id="PRU00267"/>
    </source>
</evidence>
<evidence type="ECO:0000313" key="6">
    <source>
        <dbReference type="EMBL" id="GEM06291.1"/>
    </source>
</evidence>
<gene>
    <name evidence="6" type="ORF">Rt10032_c01g0308</name>
</gene>
<dbReference type="PROSITE" id="PS50118">
    <property type="entry name" value="HMG_BOX_2"/>
    <property type="match status" value="1"/>
</dbReference>
<reference evidence="6 7" key="1">
    <citation type="submission" date="2019-07" db="EMBL/GenBank/DDBJ databases">
        <title>Rhodotorula toruloides NBRC10032 genome sequencing.</title>
        <authorList>
            <person name="Shida Y."/>
            <person name="Takaku H."/>
            <person name="Ogasawara W."/>
            <person name="Mori K."/>
        </authorList>
    </citation>
    <scope>NUCLEOTIDE SEQUENCE [LARGE SCALE GENOMIC DNA]</scope>
    <source>
        <strain evidence="6 7">NBRC10032</strain>
    </source>
</reference>
<evidence type="ECO:0000259" key="5">
    <source>
        <dbReference type="PROSITE" id="PS50118"/>
    </source>
</evidence>
<feature type="compositionally biased region" description="Acidic residues" evidence="4">
    <location>
        <begin position="234"/>
        <end position="260"/>
    </location>
</feature>
<dbReference type="InterPro" id="IPR036910">
    <property type="entry name" value="HMG_box_dom_sf"/>
</dbReference>
<feature type="compositionally biased region" description="Basic and acidic residues" evidence="4">
    <location>
        <begin position="98"/>
        <end position="109"/>
    </location>
</feature>